<dbReference type="Proteomes" id="UP000004295">
    <property type="component" value="Unassembled WGS sequence"/>
</dbReference>
<dbReference type="Pfam" id="PF18998">
    <property type="entry name" value="Flg_new_2"/>
    <property type="match status" value="1"/>
</dbReference>
<dbReference type="PANTHER" id="PTHR47566:SF1">
    <property type="entry name" value="PROTEIN NUD1"/>
    <property type="match status" value="1"/>
</dbReference>
<dbReference type="InterPro" id="IPR052574">
    <property type="entry name" value="CDIRP"/>
</dbReference>
<organism evidence="4 5">
    <name type="scientific">Porphyromonas endodontalis (strain ATCC 35406 / DSM 24491 / JCM 8526 / CCUG 16442 / BCRC 14492 / NCTC 13058 / HG 370)</name>
    <name type="common">Bacteroides endodontalis</name>
    <dbReference type="NCBI Taxonomy" id="553175"/>
    <lineage>
        <taxon>Bacteria</taxon>
        <taxon>Pseudomonadati</taxon>
        <taxon>Bacteroidota</taxon>
        <taxon>Bacteroidia</taxon>
        <taxon>Bacteroidales</taxon>
        <taxon>Porphyromonadaceae</taxon>
        <taxon>Porphyromonas</taxon>
    </lineage>
</organism>
<dbReference type="AlphaFoldDB" id="C3J8T9"/>
<keyword evidence="5" id="KW-1185">Reference proteome</keyword>
<keyword evidence="2" id="KW-0677">Repeat</keyword>
<proteinExistence type="predicted"/>
<dbReference type="RefSeq" id="WP_004332481.1">
    <property type="nucleotide sequence ID" value="NZ_ACNN01000007.1"/>
</dbReference>
<dbReference type="STRING" id="553175.POREN0001_0609"/>
<feature type="domain" description="Bacterial repeat" evidence="3">
    <location>
        <begin position="310"/>
        <end position="383"/>
    </location>
</feature>
<gene>
    <name evidence="4" type="ORF">POREN0001_0609</name>
</gene>
<dbReference type="PANTHER" id="PTHR47566">
    <property type="match status" value="1"/>
</dbReference>
<sequence>MKLGLRLQSLVAWALSLALVTIALPQLNAQNPVITLKTSKTKGEKLLFNIYPKASFTIEGVKANGIDPETNKQIYILDSEDGKISISGPVLFFECSGENITSLDISKNSQLKVLDCSQNSLTSLDVSKNTNIGTLNCSNNNLSSLSISKNTVLSILKCSDNRIASLDLSKNTGLFELRCSNNKLTSLDLSKHNRLQEVHCDNNQLSSLIVSKQATELIEVRCTQNQIQGASMDALIASLPKLNNPENPGVLAIYDNSKDSEHNTCTSAQTAAIKKLGWVPYTYNKSANTWKEYTPATFFLTYAQPSNGVLTVKNGASTIASQSSVEIGTQLTVVATANQGYELEALMINNKKVNPTFDPTLRTYKANFTAEKATTISATFKRKIEKVTITYKPATNGNLIVKQGRTP</sequence>
<evidence type="ECO:0000256" key="2">
    <source>
        <dbReference type="ARBA" id="ARBA00022737"/>
    </source>
</evidence>
<evidence type="ECO:0000256" key="1">
    <source>
        <dbReference type="ARBA" id="ARBA00022614"/>
    </source>
</evidence>
<reference evidence="4 5" key="1">
    <citation type="submission" date="2009-04" db="EMBL/GenBank/DDBJ databases">
        <authorList>
            <person name="Sebastian Y."/>
            <person name="Madupu R."/>
            <person name="Durkin A.S."/>
            <person name="Torralba M."/>
            <person name="Methe B."/>
            <person name="Sutton G.G."/>
            <person name="Strausberg R.L."/>
            <person name="Nelson K.E."/>
        </authorList>
    </citation>
    <scope>NUCLEOTIDE SEQUENCE [LARGE SCALE GENOMIC DNA]</scope>
    <source>
        <strain evidence="5">ATCC 35406 / BCRC 14492 / JCM 8526 / NCTC 13058 / HG 370</strain>
    </source>
</reference>
<keyword evidence="1" id="KW-0433">Leucine-rich repeat</keyword>
<evidence type="ECO:0000313" key="4">
    <source>
        <dbReference type="EMBL" id="EEN83417.1"/>
    </source>
</evidence>
<evidence type="ECO:0000259" key="3">
    <source>
        <dbReference type="Pfam" id="PF18998"/>
    </source>
</evidence>
<dbReference type="SUPFAM" id="SSF52058">
    <property type="entry name" value="L domain-like"/>
    <property type="match status" value="1"/>
</dbReference>
<dbReference type="InterPro" id="IPR032675">
    <property type="entry name" value="LRR_dom_sf"/>
</dbReference>
<dbReference type="eggNOG" id="COG4886">
    <property type="taxonomic scope" value="Bacteria"/>
</dbReference>
<dbReference type="Gene3D" id="3.80.10.10">
    <property type="entry name" value="Ribonuclease Inhibitor"/>
    <property type="match status" value="1"/>
</dbReference>
<evidence type="ECO:0000313" key="5">
    <source>
        <dbReference type="Proteomes" id="UP000004295"/>
    </source>
</evidence>
<dbReference type="GO" id="GO:0035591">
    <property type="term" value="F:signaling adaptor activity"/>
    <property type="evidence" value="ECO:0007669"/>
    <property type="project" value="TreeGrafter"/>
</dbReference>
<name>C3J8T9_POREA</name>
<comment type="caution">
    <text evidence="4">The sequence shown here is derived from an EMBL/GenBank/DDBJ whole genome shotgun (WGS) entry which is preliminary data.</text>
</comment>
<dbReference type="InterPro" id="IPR044060">
    <property type="entry name" value="Bacterial_rp_domain"/>
</dbReference>
<dbReference type="EMBL" id="ACNN01000007">
    <property type="protein sequence ID" value="EEN83417.1"/>
    <property type="molecule type" value="Genomic_DNA"/>
</dbReference>
<protein>
    <submittedName>
        <fullName evidence="4">Cell wall surface anchor family protein</fullName>
    </submittedName>
</protein>
<accession>C3J8T9</accession>